<dbReference type="GO" id="GO:0016747">
    <property type="term" value="F:acyltransferase activity, transferring groups other than amino-acyl groups"/>
    <property type="evidence" value="ECO:0007669"/>
    <property type="project" value="InterPro"/>
</dbReference>
<dbReference type="InterPro" id="IPR016181">
    <property type="entry name" value="Acyl_CoA_acyltransferase"/>
</dbReference>
<feature type="domain" description="N-acetyltransferase" evidence="1">
    <location>
        <begin position="127"/>
        <end position="258"/>
    </location>
</feature>
<dbReference type="OrthoDB" id="2463977at2"/>
<evidence type="ECO:0000259" key="1">
    <source>
        <dbReference type="PROSITE" id="PS51186"/>
    </source>
</evidence>
<evidence type="ECO:0000313" key="3">
    <source>
        <dbReference type="Proteomes" id="UP000286268"/>
    </source>
</evidence>
<dbReference type="Gene3D" id="3.40.630.30">
    <property type="match status" value="1"/>
</dbReference>
<keyword evidence="2" id="KW-0808">Transferase</keyword>
<dbReference type="AlphaFoldDB" id="A0A3R5U7B0"/>
<dbReference type="SUPFAM" id="SSF55729">
    <property type="entry name" value="Acyl-CoA N-acyltransferases (Nat)"/>
    <property type="match status" value="1"/>
</dbReference>
<gene>
    <name evidence="2" type="ORF">C1I91_19925</name>
</gene>
<dbReference type="CDD" id="cd04301">
    <property type="entry name" value="NAT_SF"/>
    <property type="match status" value="1"/>
</dbReference>
<keyword evidence="3" id="KW-1185">Reference proteome</keyword>
<evidence type="ECO:0000313" key="2">
    <source>
        <dbReference type="EMBL" id="QAA33711.1"/>
    </source>
</evidence>
<sequence length="258" mass="30616">MLLDDKIKKCELEYTKVFCTMYEKKNVIRFRDDYLKDMYYHNYTYLNNDITPYELKPIIDEEILFRKEERCNYCNFIMDLTIDSSMENLLEIKPSISRNGYYLFDVASFEALKDRKDCIIKKVINQPLVEDNLFCDLQHDEEALGRDFCERRDYRRGKIYVSAEGVNSYNCYHDGTIVGKCDMFIHDGVAKIEDFAVIPIYQRKGYGTTILKYLINVAIEAQCHTIYLVADEEDTPKEMYLRIGFTKVGDRTDLLFRF</sequence>
<proteinExistence type="predicted"/>
<dbReference type="InterPro" id="IPR000182">
    <property type="entry name" value="GNAT_dom"/>
</dbReference>
<accession>A0A3R5U7B0</accession>
<dbReference type="RefSeq" id="WP_128214437.1">
    <property type="nucleotide sequence ID" value="NZ_CP025746.1"/>
</dbReference>
<organism evidence="2 3">
    <name type="scientific">Clostridium manihotivorum</name>
    <dbReference type="NCBI Taxonomy" id="2320868"/>
    <lineage>
        <taxon>Bacteria</taxon>
        <taxon>Bacillati</taxon>
        <taxon>Bacillota</taxon>
        <taxon>Clostridia</taxon>
        <taxon>Eubacteriales</taxon>
        <taxon>Clostridiaceae</taxon>
        <taxon>Clostridium</taxon>
    </lineage>
</organism>
<dbReference type="Proteomes" id="UP000286268">
    <property type="component" value="Chromosome"/>
</dbReference>
<reference evidence="2 3" key="1">
    <citation type="submission" date="2018-01" db="EMBL/GenBank/DDBJ databases">
        <title>Genome Sequencing and Assembly of Anaerobacter polyendosporus strain CT4.</title>
        <authorList>
            <person name="Tachaapaikoon C."/>
            <person name="Sutheeworapong S."/>
            <person name="Jenjaroenpun P."/>
            <person name="Wongsurawat T."/>
            <person name="Nookeaw I."/>
            <person name="Cheawchanlertfa P."/>
            <person name="Kosugi A."/>
            <person name="Cheevadhanarak S."/>
            <person name="Ratanakhanokchai K."/>
        </authorList>
    </citation>
    <scope>NUCLEOTIDE SEQUENCE [LARGE SCALE GENOMIC DNA]</scope>
    <source>
        <strain evidence="2 3">CT4</strain>
    </source>
</reference>
<dbReference type="KEGG" id="cmah:C1I91_19925"/>
<name>A0A3R5U7B0_9CLOT</name>
<protein>
    <submittedName>
        <fullName evidence="2">N-acetyltransferase</fullName>
    </submittedName>
</protein>
<dbReference type="Pfam" id="PF00583">
    <property type="entry name" value="Acetyltransf_1"/>
    <property type="match status" value="1"/>
</dbReference>
<dbReference type="PROSITE" id="PS51186">
    <property type="entry name" value="GNAT"/>
    <property type="match status" value="1"/>
</dbReference>
<dbReference type="EMBL" id="CP025746">
    <property type="protein sequence ID" value="QAA33711.1"/>
    <property type="molecule type" value="Genomic_DNA"/>
</dbReference>